<gene>
    <name evidence="1" type="ORF">CEN92_30</name>
</gene>
<feature type="non-terminal residue" evidence="1">
    <location>
        <position position="1"/>
    </location>
</feature>
<organism evidence="1 2">
    <name type="scientific">Candidatus Berkelbacteria bacterium Licking1014_96</name>
    <dbReference type="NCBI Taxonomy" id="2017149"/>
    <lineage>
        <taxon>Bacteria</taxon>
        <taxon>Candidatus Berkelbacteria</taxon>
    </lineage>
</organism>
<dbReference type="Proteomes" id="UP000318296">
    <property type="component" value="Unassembled WGS sequence"/>
</dbReference>
<reference evidence="1 2" key="1">
    <citation type="submission" date="2017-07" db="EMBL/GenBank/DDBJ databases">
        <title>Mechanisms for carbon and nitrogen cycling indicate functional differentiation within the Candidate Phyla Radiation.</title>
        <authorList>
            <person name="Danczak R.E."/>
            <person name="Johnston M.D."/>
            <person name="Kenah C."/>
            <person name="Slattery M."/>
            <person name="Wrighton K.C."/>
            <person name="Wilkins M.J."/>
        </authorList>
    </citation>
    <scope>NUCLEOTIDE SEQUENCE [LARGE SCALE GENOMIC DNA]</scope>
    <source>
        <strain evidence="1">Licking1014_96</strain>
    </source>
</reference>
<name>A0A554LHH5_9BACT</name>
<protein>
    <submittedName>
        <fullName evidence="1">Uncharacterized protein</fullName>
    </submittedName>
</protein>
<evidence type="ECO:0000313" key="1">
    <source>
        <dbReference type="EMBL" id="TSC92302.1"/>
    </source>
</evidence>
<dbReference type="AlphaFoldDB" id="A0A554LHH5"/>
<proteinExistence type="predicted"/>
<dbReference type="EMBL" id="VMGH01000003">
    <property type="protein sequence ID" value="TSC92302.1"/>
    <property type="molecule type" value="Genomic_DNA"/>
</dbReference>
<evidence type="ECO:0000313" key="2">
    <source>
        <dbReference type="Proteomes" id="UP000318296"/>
    </source>
</evidence>
<comment type="caution">
    <text evidence="1">The sequence shown here is derived from an EMBL/GenBank/DDBJ whole genome shotgun (WGS) entry which is preliminary data.</text>
</comment>
<accession>A0A554LHH5</accession>
<sequence>NQDKKIETITSVGKKILVLGHNGDNLSPLPNWPQEMDKKISDMAIGNMDDKNNPEIVVNKYNQTSKDYQLFFDYDLARFDILGEKIGEEIKYQLTNSPVANLVLGDFKNKQKDFVSMQTGWCLGFSCYKLPRQYCYNNLGNKIFERVLGYDAYYSGETRDFLMLKDIDSNNKLESIVSAATGALIFEEEGINAGWPMEKHDYCNSNNYNYKCD</sequence>